<accession>A0A3B0W8S2</accession>
<dbReference type="GO" id="GO:0006596">
    <property type="term" value="P:polyamine biosynthetic process"/>
    <property type="evidence" value="ECO:0007669"/>
    <property type="project" value="UniProtKB-KW"/>
</dbReference>
<protein>
    <submittedName>
        <fullName evidence="3">Spermidine synthase-like protein</fullName>
    </submittedName>
</protein>
<feature type="transmembrane region" description="Helical" evidence="2">
    <location>
        <begin position="85"/>
        <end position="104"/>
    </location>
</feature>
<dbReference type="Gene3D" id="3.40.50.150">
    <property type="entry name" value="Vaccinia Virus protein VP39"/>
    <property type="match status" value="1"/>
</dbReference>
<keyword evidence="2" id="KW-0812">Transmembrane</keyword>
<dbReference type="PANTHER" id="PTHR43317:SF1">
    <property type="entry name" value="THERMOSPERMINE SYNTHASE ACAULIS5"/>
    <property type="match status" value="1"/>
</dbReference>
<dbReference type="Pfam" id="PF01564">
    <property type="entry name" value="Spermine_synth"/>
    <property type="match status" value="1"/>
</dbReference>
<dbReference type="EMBL" id="UOFE01000026">
    <property type="protein sequence ID" value="VAW52338.1"/>
    <property type="molecule type" value="Genomic_DNA"/>
</dbReference>
<dbReference type="SUPFAM" id="SSF53335">
    <property type="entry name" value="S-adenosyl-L-methionine-dependent methyltransferases"/>
    <property type="match status" value="1"/>
</dbReference>
<sequence length="352" mass="39337">MSPLVFFVGQTVPLLINTAKEETRKSEASGNATALSTVGNVIGCLITSLVLMYYLGVGYSIFINCLILAICLGFVVDWHGPRTKYLVVFTVTCLAIILSLNVRYTDKLFAATTPYSNFQVVDHPDGKRFIINRSNASFINEETRKGWPYIETIKKGVFSQNMTDKEILVLGAGGFTLSAEDTHGALITYLDIDPEIKPIAEKYFLEEKIKGKFIAGDARAFLLTSNKQWDVIVVDLYTNAATIPMHTATYEFFSLVSSKLNPEGMAVLNIAANPMLNDDYSLNMDYTVRQALSRCITDITDYKDSMVNIIYFCSKNNKDTVASLYIDDTTKVTVDGYMASMKLEKWVDKKKF</sequence>
<dbReference type="InterPro" id="IPR029063">
    <property type="entry name" value="SAM-dependent_MTases_sf"/>
</dbReference>
<keyword evidence="2" id="KW-0472">Membrane</keyword>
<keyword evidence="1" id="KW-0620">Polyamine biosynthesis</keyword>
<dbReference type="CDD" id="cd02440">
    <property type="entry name" value="AdoMet_MTases"/>
    <property type="match status" value="1"/>
</dbReference>
<evidence type="ECO:0000256" key="2">
    <source>
        <dbReference type="SAM" id="Phobius"/>
    </source>
</evidence>
<dbReference type="GO" id="GO:0010487">
    <property type="term" value="F:thermospermine synthase activity"/>
    <property type="evidence" value="ECO:0007669"/>
    <property type="project" value="TreeGrafter"/>
</dbReference>
<organism evidence="3">
    <name type="scientific">hydrothermal vent metagenome</name>
    <dbReference type="NCBI Taxonomy" id="652676"/>
    <lineage>
        <taxon>unclassified sequences</taxon>
        <taxon>metagenomes</taxon>
        <taxon>ecological metagenomes</taxon>
    </lineage>
</organism>
<reference evidence="3" key="1">
    <citation type="submission" date="2018-06" db="EMBL/GenBank/DDBJ databases">
        <authorList>
            <person name="Zhirakovskaya E."/>
        </authorList>
    </citation>
    <scope>NUCLEOTIDE SEQUENCE</scope>
</reference>
<evidence type="ECO:0000256" key="1">
    <source>
        <dbReference type="ARBA" id="ARBA00023115"/>
    </source>
</evidence>
<name>A0A3B0W8S2_9ZZZZ</name>
<proteinExistence type="predicted"/>
<feature type="transmembrane region" description="Helical" evidence="2">
    <location>
        <begin position="61"/>
        <end position="78"/>
    </location>
</feature>
<dbReference type="PANTHER" id="PTHR43317">
    <property type="entry name" value="THERMOSPERMINE SYNTHASE ACAULIS5"/>
    <property type="match status" value="1"/>
</dbReference>
<gene>
    <name evidence="3" type="ORF">MNBD_GAMMA05-180</name>
</gene>
<evidence type="ECO:0000313" key="3">
    <source>
        <dbReference type="EMBL" id="VAW52338.1"/>
    </source>
</evidence>
<dbReference type="AlphaFoldDB" id="A0A3B0W8S2"/>
<dbReference type="NCBIfam" id="NF037959">
    <property type="entry name" value="MFS_SpdSyn"/>
    <property type="match status" value="1"/>
</dbReference>
<keyword evidence="2" id="KW-1133">Transmembrane helix</keyword>